<dbReference type="SMART" id="SM00382">
    <property type="entry name" value="AAA"/>
    <property type="match status" value="1"/>
</dbReference>
<proteinExistence type="inferred from homology"/>
<dbReference type="Pfam" id="PF00005">
    <property type="entry name" value="ABC_tran"/>
    <property type="match status" value="1"/>
</dbReference>
<dbReference type="Proteomes" id="UP000320776">
    <property type="component" value="Chromosome"/>
</dbReference>
<dbReference type="InterPro" id="IPR027417">
    <property type="entry name" value="P-loop_NTPase"/>
</dbReference>
<keyword evidence="4" id="KW-1003">Cell membrane</keyword>
<dbReference type="SUPFAM" id="SSF52540">
    <property type="entry name" value="P-loop containing nucleoside triphosphate hydrolases"/>
    <property type="match status" value="1"/>
</dbReference>
<evidence type="ECO:0000256" key="3">
    <source>
        <dbReference type="ARBA" id="ARBA00022448"/>
    </source>
</evidence>
<dbReference type="GO" id="GO:0016887">
    <property type="term" value="F:ATP hydrolysis activity"/>
    <property type="evidence" value="ECO:0007669"/>
    <property type="project" value="InterPro"/>
</dbReference>
<dbReference type="KEGG" id="sted:SPTER_09600"/>
<dbReference type="InterPro" id="IPR003593">
    <property type="entry name" value="AAA+_ATPase"/>
</dbReference>
<dbReference type="FunFam" id="3.40.50.300:FF:000016">
    <property type="entry name" value="Oligopeptide ABC transporter ATP-binding component"/>
    <property type="match status" value="1"/>
</dbReference>
<evidence type="ECO:0000256" key="1">
    <source>
        <dbReference type="ARBA" id="ARBA00004202"/>
    </source>
</evidence>
<dbReference type="AlphaFoldDB" id="A0A517DQP2"/>
<feature type="domain" description="ABC transporter" evidence="8">
    <location>
        <begin position="25"/>
        <end position="275"/>
    </location>
</feature>
<dbReference type="PROSITE" id="PS00211">
    <property type="entry name" value="ABC_TRANSPORTER_1"/>
    <property type="match status" value="1"/>
</dbReference>
<evidence type="ECO:0000256" key="4">
    <source>
        <dbReference type="ARBA" id="ARBA00022475"/>
    </source>
</evidence>
<evidence type="ECO:0000256" key="7">
    <source>
        <dbReference type="ARBA" id="ARBA00023136"/>
    </source>
</evidence>
<sequence length="347" mass="37117">MPLKLIYRGKRQERTVTRMGKQPLLTIEDLQVVITRKDKAVPVVQQLSLQIGQGEIFGLVGESGCGKTLTCLSILNLLPAGIVRTGGLIQLAGVSLNDLTAAQWRQLRGNRIALIMQNPMSAFDAIRTIGDHFIETLLAHGKTDRRAAKATAIEYLARVGLPEPGLLLRQYPFELSGGMLQRVIIAITLAQQPDLIIADEPTTALDAASQVQILDLLAAVRREFGTSMLLISHDLGVIARLADSVAVMYGGRIVEQAAVAELFAQPLHPYTQSLLNARNSIGLPRSQRLSFIAANEGGCSTGGCGFSGRCPRVSPACRASLPGKVTANAGGHWVRCLDISAAQMGVG</sequence>
<evidence type="ECO:0000256" key="5">
    <source>
        <dbReference type="ARBA" id="ARBA00022741"/>
    </source>
</evidence>
<dbReference type="GO" id="GO:0015833">
    <property type="term" value="P:peptide transport"/>
    <property type="evidence" value="ECO:0007669"/>
    <property type="project" value="InterPro"/>
</dbReference>
<evidence type="ECO:0000313" key="10">
    <source>
        <dbReference type="Proteomes" id="UP000320776"/>
    </source>
</evidence>
<keyword evidence="10" id="KW-1185">Reference proteome</keyword>
<organism evidence="9 10">
    <name type="scientific">Sporomusa termitida</name>
    <dbReference type="NCBI Taxonomy" id="2377"/>
    <lineage>
        <taxon>Bacteria</taxon>
        <taxon>Bacillati</taxon>
        <taxon>Bacillota</taxon>
        <taxon>Negativicutes</taxon>
        <taxon>Selenomonadales</taxon>
        <taxon>Sporomusaceae</taxon>
        <taxon>Sporomusa</taxon>
    </lineage>
</organism>
<dbReference type="NCBIfam" id="TIGR01727">
    <property type="entry name" value="oligo_HPY"/>
    <property type="match status" value="1"/>
</dbReference>
<comment type="similarity">
    <text evidence="2">Belongs to the ABC transporter superfamily.</text>
</comment>
<accession>A0A517DQP2</accession>
<dbReference type="OrthoDB" id="9806285at2"/>
<evidence type="ECO:0000256" key="6">
    <source>
        <dbReference type="ARBA" id="ARBA00022840"/>
    </source>
</evidence>
<keyword evidence="6 9" id="KW-0067">ATP-binding</keyword>
<dbReference type="Pfam" id="PF08352">
    <property type="entry name" value="oligo_HPY"/>
    <property type="match status" value="1"/>
</dbReference>
<dbReference type="InterPro" id="IPR013563">
    <property type="entry name" value="Oligopep_ABC_C"/>
</dbReference>
<dbReference type="GO" id="GO:0005524">
    <property type="term" value="F:ATP binding"/>
    <property type="evidence" value="ECO:0007669"/>
    <property type="project" value="UniProtKB-KW"/>
</dbReference>
<comment type="subcellular location">
    <subcellularLocation>
        <location evidence="1">Cell membrane</location>
        <topology evidence="1">Peripheral membrane protein</topology>
    </subcellularLocation>
</comment>
<dbReference type="GO" id="GO:0005886">
    <property type="term" value="C:plasma membrane"/>
    <property type="evidence" value="ECO:0007669"/>
    <property type="project" value="UniProtKB-SubCell"/>
</dbReference>
<dbReference type="Gene3D" id="3.40.50.300">
    <property type="entry name" value="P-loop containing nucleotide triphosphate hydrolases"/>
    <property type="match status" value="1"/>
</dbReference>
<name>A0A517DQP2_9FIRM</name>
<dbReference type="EMBL" id="CP036259">
    <property type="protein sequence ID" value="QDR79670.1"/>
    <property type="molecule type" value="Genomic_DNA"/>
</dbReference>
<gene>
    <name evidence="9" type="primary">ddpD</name>
    <name evidence="9" type="ORF">SPTER_09600</name>
</gene>
<dbReference type="InterPro" id="IPR050388">
    <property type="entry name" value="ABC_Ni/Peptide_Import"/>
</dbReference>
<protein>
    <submittedName>
        <fullName evidence="9">Putative D,D-dipeptide transport ATP-binding protein DdpD</fullName>
    </submittedName>
</protein>
<evidence type="ECO:0000313" key="9">
    <source>
        <dbReference type="EMBL" id="QDR79670.1"/>
    </source>
</evidence>
<keyword evidence="5" id="KW-0547">Nucleotide-binding</keyword>
<keyword evidence="3" id="KW-0813">Transport</keyword>
<dbReference type="InterPro" id="IPR017871">
    <property type="entry name" value="ABC_transporter-like_CS"/>
</dbReference>
<reference evidence="9 10" key="1">
    <citation type="submission" date="2019-02" db="EMBL/GenBank/DDBJ databases">
        <title>Closed genome of Sporomusa termitida DSM 4440.</title>
        <authorList>
            <person name="Poehlein A."/>
            <person name="Daniel R."/>
        </authorList>
    </citation>
    <scope>NUCLEOTIDE SEQUENCE [LARGE SCALE GENOMIC DNA]</scope>
    <source>
        <strain evidence="9 10">DSM 4440</strain>
    </source>
</reference>
<dbReference type="PANTHER" id="PTHR43297:SF2">
    <property type="entry name" value="DIPEPTIDE TRANSPORT ATP-BINDING PROTEIN DPPD"/>
    <property type="match status" value="1"/>
</dbReference>
<dbReference type="PROSITE" id="PS50893">
    <property type="entry name" value="ABC_TRANSPORTER_2"/>
    <property type="match status" value="1"/>
</dbReference>
<evidence type="ECO:0000256" key="2">
    <source>
        <dbReference type="ARBA" id="ARBA00005417"/>
    </source>
</evidence>
<dbReference type="PANTHER" id="PTHR43297">
    <property type="entry name" value="OLIGOPEPTIDE TRANSPORT ATP-BINDING PROTEIN APPD"/>
    <property type="match status" value="1"/>
</dbReference>
<evidence type="ECO:0000259" key="8">
    <source>
        <dbReference type="PROSITE" id="PS50893"/>
    </source>
</evidence>
<dbReference type="InterPro" id="IPR003439">
    <property type="entry name" value="ABC_transporter-like_ATP-bd"/>
</dbReference>
<dbReference type="CDD" id="cd03257">
    <property type="entry name" value="ABC_NikE_OppD_transporters"/>
    <property type="match status" value="1"/>
</dbReference>
<keyword evidence="7" id="KW-0472">Membrane</keyword>